<keyword evidence="1" id="KW-1133">Transmembrane helix</keyword>
<evidence type="ECO:0000313" key="3">
    <source>
        <dbReference type="Proteomes" id="UP000073494"/>
    </source>
</evidence>
<protein>
    <submittedName>
        <fullName evidence="2">Uncharacterized protein</fullName>
    </submittedName>
</protein>
<dbReference type="RefSeq" id="WP_044774149.1">
    <property type="nucleotide sequence ID" value="NZ_CEFG01000028.1"/>
</dbReference>
<dbReference type="EMBL" id="FIHD01000004">
    <property type="protein sequence ID" value="CYU71805.1"/>
    <property type="molecule type" value="Genomic_DNA"/>
</dbReference>
<sequence length="84" mass="9859">MREKKEIVITGKHVLHATMLVLHATMLVYTFFIGFAFIRQNLELPMLIPYGFYLLALILEKMEKVANRYLKSKLNVKENDSEEN</sequence>
<evidence type="ECO:0000313" key="2">
    <source>
        <dbReference type="EMBL" id="CYU71805.1"/>
    </source>
</evidence>
<gene>
    <name evidence="2" type="ORF">ERS132416_00389</name>
</gene>
<dbReference type="Proteomes" id="UP000073494">
    <property type="component" value="Unassembled WGS sequence"/>
</dbReference>
<accession>A0A123SZ67</accession>
<keyword evidence="1" id="KW-0812">Transmembrane</keyword>
<evidence type="ECO:0000256" key="1">
    <source>
        <dbReference type="SAM" id="Phobius"/>
    </source>
</evidence>
<feature type="transmembrane region" description="Helical" evidence="1">
    <location>
        <begin position="20"/>
        <end position="38"/>
    </location>
</feature>
<dbReference type="AlphaFoldDB" id="A0A123SZ67"/>
<organism evidence="2 3">
    <name type="scientific">Streptococcus suis</name>
    <dbReference type="NCBI Taxonomy" id="1307"/>
    <lineage>
        <taxon>Bacteria</taxon>
        <taxon>Bacillati</taxon>
        <taxon>Bacillota</taxon>
        <taxon>Bacilli</taxon>
        <taxon>Lactobacillales</taxon>
        <taxon>Streptococcaceae</taxon>
        <taxon>Streptococcus</taxon>
    </lineage>
</organism>
<name>A0A123SZ67_STRSU</name>
<proteinExistence type="predicted"/>
<feature type="transmembrane region" description="Helical" evidence="1">
    <location>
        <begin position="44"/>
        <end position="62"/>
    </location>
</feature>
<reference evidence="2 3" key="1">
    <citation type="submission" date="2016-02" db="EMBL/GenBank/DDBJ databases">
        <authorList>
            <consortium name="Pathogen Informatics"/>
        </authorList>
    </citation>
    <scope>NUCLEOTIDE SEQUENCE [LARGE SCALE GENOMIC DNA]</scope>
    <source>
        <strain evidence="2 3">LSS54</strain>
    </source>
</reference>
<keyword evidence="1" id="KW-0472">Membrane</keyword>